<evidence type="ECO:0000256" key="5">
    <source>
        <dbReference type="ARBA" id="ARBA00022691"/>
    </source>
</evidence>
<dbReference type="Pfam" id="PF22837">
    <property type="entry name" value="M_Eco57I_C"/>
    <property type="match status" value="1"/>
</dbReference>
<dbReference type="InterPro" id="IPR011639">
    <property type="entry name" value="MethylTrfase_TaqI-like_dom"/>
</dbReference>
<dbReference type="RefSeq" id="WP_131028574.1">
    <property type="nucleotide sequence ID" value="NZ_SIXF01000002.1"/>
</dbReference>
<evidence type="ECO:0000256" key="1">
    <source>
        <dbReference type="ARBA" id="ARBA00006594"/>
    </source>
</evidence>
<evidence type="ECO:0000256" key="4">
    <source>
        <dbReference type="ARBA" id="ARBA00022679"/>
    </source>
</evidence>
<dbReference type="Pfam" id="PF07669">
    <property type="entry name" value="Eco57I"/>
    <property type="match status" value="1"/>
</dbReference>
<dbReference type="InterPro" id="IPR050953">
    <property type="entry name" value="N4_N6_ade-DNA_methylase"/>
</dbReference>
<dbReference type="Gene3D" id="3.40.50.150">
    <property type="entry name" value="Vaccinia Virus protein VP39"/>
    <property type="match status" value="1"/>
</dbReference>
<dbReference type="CDD" id="cd02440">
    <property type="entry name" value="AdoMet_MTases"/>
    <property type="match status" value="1"/>
</dbReference>
<keyword evidence="3 9" id="KW-0489">Methyltransferase</keyword>
<feature type="domain" description="Type II methyltransferase M.TaqI-like" evidence="7">
    <location>
        <begin position="115"/>
        <end position="218"/>
    </location>
</feature>
<dbReference type="Proteomes" id="UP000291819">
    <property type="component" value="Unassembled WGS sequence"/>
</dbReference>
<dbReference type="PROSITE" id="PS00092">
    <property type="entry name" value="N6_MTASE"/>
    <property type="match status" value="1"/>
</dbReference>
<evidence type="ECO:0000256" key="3">
    <source>
        <dbReference type="ARBA" id="ARBA00022603"/>
    </source>
</evidence>
<gene>
    <name evidence="9" type="ORF">EYS08_04135</name>
</gene>
<dbReference type="AlphaFoldDB" id="A0A4Q9HHQ7"/>
<dbReference type="OrthoDB" id="32195at2"/>
<reference evidence="9 10" key="1">
    <citation type="submission" date="2019-02" db="EMBL/GenBank/DDBJ databases">
        <title>Pedobacter kyonggii whole genome sequence analysis.</title>
        <authorList>
            <person name="Dahal R.H."/>
        </authorList>
    </citation>
    <scope>NUCLEOTIDE SEQUENCE [LARGE SCALE GENOMIC DNA]</scope>
    <source>
        <strain evidence="9 10">K-4-11-1</strain>
    </source>
</reference>
<proteinExistence type="inferred from homology"/>
<dbReference type="SUPFAM" id="SSF53335">
    <property type="entry name" value="S-adenosyl-L-methionine-dependent methyltransferases"/>
    <property type="match status" value="1"/>
</dbReference>
<accession>A0A4Q9HHQ7</accession>
<evidence type="ECO:0000259" key="7">
    <source>
        <dbReference type="Pfam" id="PF07669"/>
    </source>
</evidence>
<evidence type="ECO:0000259" key="8">
    <source>
        <dbReference type="Pfam" id="PF22837"/>
    </source>
</evidence>
<dbReference type="PRINTS" id="PR00507">
    <property type="entry name" value="N12N6MTFRASE"/>
</dbReference>
<dbReference type="PANTHER" id="PTHR33841">
    <property type="entry name" value="DNA METHYLTRANSFERASE YEEA-RELATED"/>
    <property type="match status" value="1"/>
</dbReference>
<dbReference type="PANTHER" id="PTHR33841:SF5">
    <property type="entry name" value="DNA METHYLASE (MODIFICATION METHYLASE) (METHYLTRANSFERASE)-RELATED"/>
    <property type="match status" value="1"/>
</dbReference>
<evidence type="ECO:0000256" key="2">
    <source>
        <dbReference type="ARBA" id="ARBA00011900"/>
    </source>
</evidence>
<organism evidence="9 10">
    <name type="scientific">Pedobacter kyonggii</name>
    <dbReference type="NCBI Taxonomy" id="1926871"/>
    <lineage>
        <taxon>Bacteria</taxon>
        <taxon>Pseudomonadati</taxon>
        <taxon>Bacteroidota</taxon>
        <taxon>Sphingobacteriia</taxon>
        <taxon>Sphingobacteriales</taxon>
        <taxon>Sphingobacteriaceae</taxon>
        <taxon>Pedobacter</taxon>
    </lineage>
</organism>
<comment type="catalytic activity">
    <reaction evidence="6">
        <text>a 2'-deoxyadenosine in DNA + S-adenosyl-L-methionine = an N(6)-methyl-2'-deoxyadenosine in DNA + S-adenosyl-L-homocysteine + H(+)</text>
        <dbReference type="Rhea" id="RHEA:15197"/>
        <dbReference type="Rhea" id="RHEA-COMP:12418"/>
        <dbReference type="Rhea" id="RHEA-COMP:12419"/>
        <dbReference type="ChEBI" id="CHEBI:15378"/>
        <dbReference type="ChEBI" id="CHEBI:57856"/>
        <dbReference type="ChEBI" id="CHEBI:59789"/>
        <dbReference type="ChEBI" id="CHEBI:90615"/>
        <dbReference type="ChEBI" id="CHEBI:90616"/>
        <dbReference type="EC" id="2.1.1.72"/>
    </reaction>
</comment>
<dbReference type="GO" id="GO:0006304">
    <property type="term" value="P:DNA modification"/>
    <property type="evidence" value="ECO:0007669"/>
    <property type="project" value="InterPro"/>
</dbReference>
<dbReference type="InterPro" id="IPR054520">
    <property type="entry name" value="M_Eco57I_C"/>
</dbReference>
<keyword evidence="5" id="KW-0949">S-adenosyl-L-methionine</keyword>
<protein>
    <recommendedName>
        <fullName evidence="2">site-specific DNA-methyltransferase (adenine-specific)</fullName>
        <ecNumber evidence="2">2.1.1.72</ecNumber>
    </recommendedName>
</protein>
<comment type="caution">
    <text evidence="9">The sequence shown here is derived from an EMBL/GenBank/DDBJ whole genome shotgun (WGS) entry which is preliminary data.</text>
</comment>
<keyword evidence="10" id="KW-1185">Reference proteome</keyword>
<dbReference type="GO" id="GO:0009007">
    <property type="term" value="F:site-specific DNA-methyltransferase (adenine-specific) activity"/>
    <property type="evidence" value="ECO:0007669"/>
    <property type="project" value="UniProtKB-EC"/>
</dbReference>
<dbReference type="InterPro" id="IPR002052">
    <property type="entry name" value="DNA_methylase_N6_adenine_CS"/>
</dbReference>
<comment type="similarity">
    <text evidence="1">Belongs to the N(4)/N(6)-methyltransferase family.</text>
</comment>
<evidence type="ECO:0000256" key="6">
    <source>
        <dbReference type="ARBA" id="ARBA00047942"/>
    </source>
</evidence>
<dbReference type="InterPro" id="IPR029063">
    <property type="entry name" value="SAM-dependent_MTases_sf"/>
</dbReference>
<dbReference type="GO" id="GO:0003676">
    <property type="term" value="F:nucleic acid binding"/>
    <property type="evidence" value="ECO:0007669"/>
    <property type="project" value="InterPro"/>
</dbReference>
<evidence type="ECO:0000313" key="9">
    <source>
        <dbReference type="EMBL" id="TBO44499.1"/>
    </source>
</evidence>
<name>A0A4Q9HHQ7_9SPHI</name>
<feature type="domain" description="Type II methyltransferase M.Eco57I C-terminal" evidence="8">
    <location>
        <begin position="286"/>
        <end position="506"/>
    </location>
</feature>
<sequence>MNKEKMLIVEEYRQILQKKLDNQKTSLERNKLGQFSTPIELANEILRYGISISPTDNINFLDPALGTGVFFSALLQNINGKVIDEALGFEIDPFYAVPAINIWGKKNLDIIISDFTNAKPDPRFNLIICNPPYVRQQHITSQEKTKLKSLSLARTGIDVSGLAGLYCHFLLLANDWMDTSAVAGWLIPSEFMDVNYGSAIKTYLLKNVTLLHIHRFDPKESQFSDALVSSAVVWFKNEVPRNDHKVKFSFGGILSKPNVIRDITLNELRDEPKWSRFPNLNARPKATNTTLTLGDYFIVKRGLATGCNSFFIVPENVMIDKKLPYDVFRPILPGPRSIKQSVIESDLNGLPLDVERLFLLDTPISENQIELLHPTLFSYIKEGKAKNVHKGYICSHRSPWYMQEKREPAPILCTYMGRSTGKDQLPFRFILNKSNATMTNAYLAMYPTKRLSSLLVNHPNLMMIICSRLNKISKENMTDEGRVYGGGLHKLEPKELSKVPMPFIEDLLSNIEIVS</sequence>
<dbReference type="EMBL" id="SIXF01000002">
    <property type="protein sequence ID" value="TBO44499.1"/>
    <property type="molecule type" value="Genomic_DNA"/>
</dbReference>
<evidence type="ECO:0000313" key="10">
    <source>
        <dbReference type="Proteomes" id="UP000291819"/>
    </source>
</evidence>
<dbReference type="GO" id="GO:0032259">
    <property type="term" value="P:methylation"/>
    <property type="evidence" value="ECO:0007669"/>
    <property type="project" value="UniProtKB-KW"/>
</dbReference>
<dbReference type="EC" id="2.1.1.72" evidence="2"/>
<keyword evidence="4 9" id="KW-0808">Transferase</keyword>